<protein>
    <submittedName>
        <fullName evidence="3">WecB/TagA/CpsF family glycosyltransferase</fullName>
    </submittedName>
</protein>
<sequence>MKSLEMKRMTVRVLSAPLDLLSWSDALGRLTDWGRERRSAVVCICNVHMAVTAGLDPELASVLDKADMVTPDGAPVAWAMRRAGFVSQERVNGPDLMWRYLAEAEKLGQVVFFFGGQDDVLAILREKMLATYPGLKIGGMVSPPFRALTAEEDQVYVDQINAAGAAVLFVGLGCPKQEKWMHAHRGRINAVMVGVGAAFDYHAGTIKRAPLWMQRYGLEWFHRLCSEPRRLWKRYLVTNTLFILGMARHGFKAHRINK</sequence>
<evidence type="ECO:0000313" key="3">
    <source>
        <dbReference type="EMBL" id="MFD1263992.1"/>
    </source>
</evidence>
<dbReference type="NCBIfam" id="TIGR00696">
    <property type="entry name" value="wecG_tagA_cpsF"/>
    <property type="match status" value="1"/>
</dbReference>
<keyword evidence="4" id="KW-1185">Reference proteome</keyword>
<evidence type="ECO:0000256" key="2">
    <source>
        <dbReference type="ARBA" id="ARBA00022679"/>
    </source>
</evidence>
<dbReference type="EMBL" id="JBHTMC010000020">
    <property type="protein sequence ID" value="MFD1263992.1"/>
    <property type="molecule type" value="Genomic_DNA"/>
</dbReference>
<keyword evidence="2" id="KW-0808">Transferase</keyword>
<name>A0ABW3WG96_9RHOO</name>
<accession>A0ABW3WG96</accession>
<dbReference type="PANTHER" id="PTHR34136">
    <property type="match status" value="1"/>
</dbReference>
<dbReference type="Proteomes" id="UP001597158">
    <property type="component" value="Unassembled WGS sequence"/>
</dbReference>
<evidence type="ECO:0000313" key="4">
    <source>
        <dbReference type="Proteomes" id="UP001597158"/>
    </source>
</evidence>
<comment type="caution">
    <text evidence="3">The sequence shown here is derived from an EMBL/GenBank/DDBJ whole genome shotgun (WGS) entry which is preliminary data.</text>
</comment>
<proteinExistence type="predicted"/>
<dbReference type="RefSeq" id="WP_277832452.1">
    <property type="nucleotide sequence ID" value="NZ_JARQZE010000005.1"/>
</dbReference>
<dbReference type="CDD" id="cd06533">
    <property type="entry name" value="Glyco_transf_WecG_TagA"/>
    <property type="match status" value="1"/>
</dbReference>
<dbReference type="Pfam" id="PF03808">
    <property type="entry name" value="Glyco_tran_WecG"/>
    <property type="match status" value="1"/>
</dbReference>
<keyword evidence="1" id="KW-0328">Glycosyltransferase</keyword>
<evidence type="ECO:0000256" key="1">
    <source>
        <dbReference type="ARBA" id="ARBA00022676"/>
    </source>
</evidence>
<reference evidence="4" key="1">
    <citation type="journal article" date="2019" name="Int. J. Syst. Evol. Microbiol.">
        <title>The Global Catalogue of Microorganisms (GCM) 10K type strain sequencing project: providing services to taxonomists for standard genome sequencing and annotation.</title>
        <authorList>
            <consortium name="The Broad Institute Genomics Platform"/>
            <consortium name="The Broad Institute Genome Sequencing Center for Infectious Disease"/>
            <person name="Wu L."/>
            <person name="Ma J."/>
        </authorList>
    </citation>
    <scope>NUCLEOTIDE SEQUENCE [LARGE SCALE GENOMIC DNA]</scope>
    <source>
        <strain evidence="4">CCUG 48884</strain>
    </source>
</reference>
<dbReference type="InterPro" id="IPR004629">
    <property type="entry name" value="WecG_TagA_CpsF"/>
</dbReference>
<dbReference type="PANTHER" id="PTHR34136:SF1">
    <property type="entry name" value="UDP-N-ACETYL-D-MANNOSAMINURONIC ACID TRANSFERASE"/>
    <property type="match status" value="1"/>
</dbReference>
<organism evidence="3 4">
    <name type="scientific">Thauera mechernichensis</name>
    <dbReference type="NCBI Taxonomy" id="82788"/>
    <lineage>
        <taxon>Bacteria</taxon>
        <taxon>Pseudomonadati</taxon>
        <taxon>Pseudomonadota</taxon>
        <taxon>Betaproteobacteria</taxon>
        <taxon>Rhodocyclales</taxon>
        <taxon>Zoogloeaceae</taxon>
        <taxon>Thauera</taxon>
    </lineage>
</organism>
<gene>
    <name evidence="3" type="ORF">ACFQ4M_10380</name>
</gene>